<evidence type="ECO:0000259" key="3">
    <source>
        <dbReference type="PROSITE" id="PS50966"/>
    </source>
</evidence>
<dbReference type="PANTHER" id="PTHR47718">
    <property type="entry name" value="OS01G0519700 PROTEIN"/>
    <property type="match status" value="1"/>
</dbReference>
<dbReference type="AlphaFoldDB" id="A0AAP0BPR3"/>
<feature type="domain" description="SWIM-type" evidence="3">
    <location>
        <begin position="469"/>
        <end position="507"/>
    </location>
</feature>
<dbReference type="InterPro" id="IPR001878">
    <property type="entry name" value="Znf_CCHC"/>
</dbReference>
<dbReference type="InterPro" id="IPR036875">
    <property type="entry name" value="Znf_CCHC_sf"/>
</dbReference>
<dbReference type="GO" id="GO:0003676">
    <property type="term" value="F:nucleic acid binding"/>
    <property type="evidence" value="ECO:0007669"/>
    <property type="project" value="InterPro"/>
</dbReference>
<dbReference type="InterPro" id="IPR007527">
    <property type="entry name" value="Znf_SWIM"/>
</dbReference>
<feature type="domain" description="CCHC-type" evidence="2">
    <location>
        <begin position="646"/>
        <end position="661"/>
    </location>
</feature>
<organism evidence="4 5">
    <name type="scientific">Platanthera zijinensis</name>
    <dbReference type="NCBI Taxonomy" id="2320716"/>
    <lineage>
        <taxon>Eukaryota</taxon>
        <taxon>Viridiplantae</taxon>
        <taxon>Streptophyta</taxon>
        <taxon>Embryophyta</taxon>
        <taxon>Tracheophyta</taxon>
        <taxon>Spermatophyta</taxon>
        <taxon>Magnoliopsida</taxon>
        <taxon>Liliopsida</taxon>
        <taxon>Asparagales</taxon>
        <taxon>Orchidaceae</taxon>
        <taxon>Orchidoideae</taxon>
        <taxon>Orchideae</taxon>
        <taxon>Orchidinae</taxon>
        <taxon>Platanthera</taxon>
    </lineage>
</organism>
<dbReference type="InterPro" id="IPR018289">
    <property type="entry name" value="MULE_transposase_dom"/>
</dbReference>
<dbReference type="Pfam" id="PF10551">
    <property type="entry name" value="MULE"/>
    <property type="match status" value="1"/>
</dbReference>
<dbReference type="PANTHER" id="PTHR47718:SF7">
    <property type="entry name" value="PROTEIN FAR1-RELATED SEQUENCE"/>
    <property type="match status" value="1"/>
</dbReference>
<evidence type="ECO:0000313" key="4">
    <source>
        <dbReference type="EMBL" id="KAK8946704.1"/>
    </source>
</evidence>
<dbReference type="Pfam" id="PF03101">
    <property type="entry name" value="FAR1"/>
    <property type="match status" value="1"/>
</dbReference>
<proteinExistence type="predicted"/>
<keyword evidence="1" id="KW-0479">Metal-binding</keyword>
<dbReference type="PROSITE" id="PS50966">
    <property type="entry name" value="ZF_SWIM"/>
    <property type="match status" value="1"/>
</dbReference>
<protein>
    <submittedName>
        <fullName evidence="4">Protein FAR1-RELATED SEQUENCE 5</fullName>
    </submittedName>
</protein>
<evidence type="ECO:0000313" key="5">
    <source>
        <dbReference type="Proteomes" id="UP001418222"/>
    </source>
</evidence>
<gene>
    <name evidence="4" type="primary">FRS5</name>
    <name evidence="4" type="ORF">KSP39_PZI007143</name>
</gene>
<evidence type="ECO:0000259" key="2">
    <source>
        <dbReference type="PROSITE" id="PS50158"/>
    </source>
</evidence>
<dbReference type="Gene3D" id="4.10.60.10">
    <property type="entry name" value="Zinc finger, CCHC-type"/>
    <property type="match status" value="1"/>
</dbReference>
<dbReference type="PROSITE" id="PS50158">
    <property type="entry name" value="ZF_CCHC"/>
    <property type="match status" value="1"/>
</dbReference>
<dbReference type="Proteomes" id="UP001418222">
    <property type="component" value="Unassembled WGS sequence"/>
</dbReference>
<dbReference type="EMBL" id="JBBWWQ010000005">
    <property type="protein sequence ID" value="KAK8946704.1"/>
    <property type="molecule type" value="Genomic_DNA"/>
</dbReference>
<sequence length="665" mass="76801">MGMEFDTLDEIYSFYNTYALVTGFGIRKSSSSKSQVTQHLIWKKFECNKGGLKKLDSIANTNVKRHHDTRTGCMAKLEVRINAEGKWAVTQFIKEHNHILDTPRKAKKHRSHNISHKNLIIKDLIAQLHSSGMGPSSSQGALVASYLAEQQSIDHDFYYALELDIEGFLQSIFWVDSRARKNYLTFGDVIIFDVTYKTNRLLMPFAPFTGVNHHRQSILFGCALIADEKEETFVWLFQHWLHCMLDKAPQVIITDMDPAMLNAINRVFPKTRHRFCSWHINKHLFEHNHAMRDQNSEFAIDYKKWFNSKSTSSSQRRWDEFIQKYQISPNNWLSTMWNRREHWVPVFLKDIFVAGMTSSGRSESINAFFDSYVNSNTSLMDFIKQYENALNARRKAELDEDFTTMNSKPCLITQLSIEDNATTYYTRNMFKLVQIEIKKGIGCWHDKISKVENVTTYKVGEATEDKSGWCTVLHEDSNFLNINCDCSKFATDGYLCKHIFHIMIKKRVREIPTHYVLKRWTINARHVLSFGAGSREMTDQNVTPLMKWTLRELAIQVAEKSSEALDKYMDLYDELKRRQNDLSLIQSQKSVILPYSEIGSSTVVPEMPHISIRDPLKVKTKGRPKLASRIIAGIETSQAIAKQRTCGSCGEKGHYATTCPNKRNG</sequence>
<dbReference type="GO" id="GO:0008270">
    <property type="term" value="F:zinc ion binding"/>
    <property type="evidence" value="ECO:0007669"/>
    <property type="project" value="UniProtKB-KW"/>
</dbReference>
<reference evidence="4 5" key="1">
    <citation type="journal article" date="2022" name="Nat. Plants">
        <title>Genomes of leafy and leafless Platanthera orchids illuminate the evolution of mycoheterotrophy.</title>
        <authorList>
            <person name="Li M.H."/>
            <person name="Liu K.W."/>
            <person name="Li Z."/>
            <person name="Lu H.C."/>
            <person name="Ye Q.L."/>
            <person name="Zhang D."/>
            <person name="Wang J.Y."/>
            <person name="Li Y.F."/>
            <person name="Zhong Z.M."/>
            <person name="Liu X."/>
            <person name="Yu X."/>
            <person name="Liu D.K."/>
            <person name="Tu X.D."/>
            <person name="Liu B."/>
            <person name="Hao Y."/>
            <person name="Liao X.Y."/>
            <person name="Jiang Y.T."/>
            <person name="Sun W.H."/>
            <person name="Chen J."/>
            <person name="Chen Y.Q."/>
            <person name="Ai Y."/>
            <person name="Zhai J.W."/>
            <person name="Wu S.S."/>
            <person name="Zhou Z."/>
            <person name="Hsiao Y.Y."/>
            <person name="Wu W.L."/>
            <person name="Chen Y.Y."/>
            <person name="Lin Y.F."/>
            <person name="Hsu J.L."/>
            <person name="Li C.Y."/>
            <person name="Wang Z.W."/>
            <person name="Zhao X."/>
            <person name="Zhong W.Y."/>
            <person name="Ma X.K."/>
            <person name="Ma L."/>
            <person name="Huang J."/>
            <person name="Chen G.Z."/>
            <person name="Huang M.Z."/>
            <person name="Huang L."/>
            <person name="Peng D.H."/>
            <person name="Luo Y.B."/>
            <person name="Zou S.Q."/>
            <person name="Chen S.P."/>
            <person name="Lan S."/>
            <person name="Tsai W.C."/>
            <person name="Van de Peer Y."/>
            <person name="Liu Z.J."/>
        </authorList>
    </citation>
    <scope>NUCLEOTIDE SEQUENCE [LARGE SCALE GENOMIC DNA]</scope>
    <source>
        <strain evidence="4">Lor287</strain>
    </source>
</reference>
<accession>A0AAP0BPR3</accession>
<dbReference type="SUPFAM" id="SSF57756">
    <property type="entry name" value="Retrovirus zinc finger-like domains"/>
    <property type="match status" value="1"/>
</dbReference>
<name>A0AAP0BPR3_9ASPA</name>
<dbReference type="InterPro" id="IPR004330">
    <property type="entry name" value="FAR1_DNA_bnd_dom"/>
</dbReference>
<keyword evidence="5" id="KW-1185">Reference proteome</keyword>
<keyword evidence="1" id="KW-0862">Zinc</keyword>
<keyword evidence="1" id="KW-0863">Zinc-finger</keyword>
<comment type="caution">
    <text evidence="4">The sequence shown here is derived from an EMBL/GenBank/DDBJ whole genome shotgun (WGS) entry which is preliminary data.</text>
</comment>
<evidence type="ECO:0000256" key="1">
    <source>
        <dbReference type="PROSITE-ProRule" id="PRU00047"/>
    </source>
</evidence>